<evidence type="ECO:0000313" key="2">
    <source>
        <dbReference type="EMBL" id="GLW91818.1"/>
    </source>
</evidence>
<dbReference type="AlphaFoldDB" id="A0A9W6VAB8"/>
<dbReference type="InterPro" id="IPR013520">
    <property type="entry name" value="Ribonucl_H"/>
</dbReference>
<keyword evidence="2" id="KW-0540">Nuclease</keyword>
<comment type="caution">
    <text evidence="2">The sequence shown here is derived from an EMBL/GenBank/DDBJ whole genome shotgun (WGS) entry which is preliminary data.</text>
</comment>
<proteinExistence type="predicted"/>
<evidence type="ECO:0000259" key="1">
    <source>
        <dbReference type="SMART" id="SM00479"/>
    </source>
</evidence>
<keyword evidence="2" id="KW-0378">Hydrolase</keyword>
<reference evidence="2" key="1">
    <citation type="submission" date="2023-02" db="EMBL/GenBank/DDBJ databases">
        <title>Actinokineospora globicatena NBRC 15670.</title>
        <authorList>
            <person name="Ichikawa N."/>
            <person name="Sato H."/>
            <person name="Tonouchi N."/>
        </authorList>
    </citation>
    <scope>NUCLEOTIDE SEQUENCE</scope>
    <source>
        <strain evidence="2">NBRC 15670</strain>
    </source>
</reference>
<dbReference type="Pfam" id="PF00929">
    <property type="entry name" value="RNase_T"/>
    <property type="match status" value="1"/>
</dbReference>
<keyword evidence="3" id="KW-1185">Reference proteome</keyword>
<dbReference type="Gene3D" id="3.30.420.10">
    <property type="entry name" value="Ribonuclease H-like superfamily/Ribonuclease H"/>
    <property type="match status" value="1"/>
</dbReference>
<keyword evidence="2" id="KW-0269">Exonuclease</keyword>
<organism evidence="2 3">
    <name type="scientific">Actinokineospora globicatena</name>
    <dbReference type="NCBI Taxonomy" id="103729"/>
    <lineage>
        <taxon>Bacteria</taxon>
        <taxon>Bacillati</taxon>
        <taxon>Actinomycetota</taxon>
        <taxon>Actinomycetes</taxon>
        <taxon>Pseudonocardiales</taxon>
        <taxon>Pseudonocardiaceae</taxon>
        <taxon>Actinokineospora</taxon>
    </lineage>
</organism>
<evidence type="ECO:0000313" key="3">
    <source>
        <dbReference type="Proteomes" id="UP001165042"/>
    </source>
</evidence>
<gene>
    <name evidence="2" type="ORF">Aglo03_26340</name>
</gene>
<dbReference type="InterPro" id="IPR036397">
    <property type="entry name" value="RNaseH_sf"/>
</dbReference>
<protein>
    <submittedName>
        <fullName evidence="2">3'-5' exonuclease</fullName>
    </submittedName>
</protein>
<dbReference type="InterPro" id="IPR012337">
    <property type="entry name" value="RNaseH-like_sf"/>
</dbReference>
<accession>A0A9W6VAB8</accession>
<dbReference type="SUPFAM" id="SSF53098">
    <property type="entry name" value="Ribonuclease H-like"/>
    <property type="match status" value="1"/>
</dbReference>
<dbReference type="GO" id="GO:0003676">
    <property type="term" value="F:nucleic acid binding"/>
    <property type="evidence" value="ECO:0007669"/>
    <property type="project" value="InterPro"/>
</dbReference>
<sequence>MSSTQTWADGPMVAFDLETTGPDPETALIVTASLVYVEPGQPPRTDDYLVDPGVEIPAGATAVHGITTEHARTHGERPADVVGLLSGALADANANGAPIVIYNAPYDLTVLERECVRHGQYTLSEHCDESRLPLYVVDPLVLDKAVDRYRPGSRKLVDVARHYGVPLSEKDAHTSSADAITAARIAWKIAHQYPIGGSAPDVLMDYQVMQYARQAASFEDYLRRQGKLTEPISRDWPIRAAVRV</sequence>
<dbReference type="NCBIfam" id="NF005927">
    <property type="entry name" value="PRK07942.1"/>
    <property type="match status" value="1"/>
</dbReference>
<dbReference type="CDD" id="cd06127">
    <property type="entry name" value="DEDDh"/>
    <property type="match status" value="1"/>
</dbReference>
<dbReference type="RefSeq" id="WP_285610595.1">
    <property type="nucleotide sequence ID" value="NZ_BSSD01000003.1"/>
</dbReference>
<dbReference type="SMART" id="SM00479">
    <property type="entry name" value="EXOIII"/>
    <property type="match status" value="1"/>
</dbReference>
<dbReference type="EMBL" id="BSSD01000003">
    <property type="protein sequence ID" value="GLW91818.1"/>
    <property type="molecule type" value="Genomic_DNA"/>
</dbReference>
<dbReference type="Proteomes" id="UP001165042">
    <property type="component" value="Unassembled WGS sequence"/>
</dbReference>
<feature type="domain" description="Exonuclease" evidence="1">
    <location>
        <begin position="11"/>
        <end position="195"/>
    </location>
</feature>
<dbReference type="GO" id="GO:0004527">
    <property type="term" value="F:exonuclease activity"/>
    <property type="evidence" value="ECO:0007669"/>
    <property type="project" value="UniProtKB-KW"/>
</dbReference>
<name>A0A9W6VAB8_9PSEU</name>